<accession>A0A6J4KKQ2</accession>
<sequence>ASRRRRRLLRAAGLPAAAHLPADHGVRLPARPVLPSDGAGRGSARAGVLRDRSAAEAPAAVHPPAAHRPGEPGPRLPHPVHRGAHPDDSRRRPAL</sequence>
<keyword evidence="2" id="KW-0131">Cell cycle</keyword>
<dbReference type="AlphaFoldDB" id="A0A6J4KKQ2"/>
<feature type="non-terminal residue" evidence="2">
    <location>
        <position position="1"/>
    </location>
</feature>
<feature type="region of interest" description="Disordered" evidence="1">
    <location>
        <begin position="19"/>
        <end position="95"/>
    </location>
</feature>
<feature type="non-terminal residue" evidence="2">
    <location>
        <position position="95"/>
    </location>
</feature>
<dbReference type="GO" id="GO:0051301">
    <property type="term" value="P:cell division"/>
    <property type="evidence" value="ECO:0007669"/>
    <property type="project" value="UniProtKB-KW"/>
</dbReference>
<protein>
    <submittedName>
        <fullName evidence="2">Cell division integral membrane protein, YggT and half-length relatives</fullName>
    </submittedName>
</protein>
<feature type="compositionally biased region" description="Low complexity" evidence="1">
    <location>
        <begin position="55"/>
        <end position="64"/>
    </location>
</feature>
<dbReference type="EMBL" id="CADCUB010000012">
    <property type="protein sequence ID" value="CAA9307159.1"/>
    <property type="molecule type" value="Genomic_DNA"/>
</dbReference>
<reference evidence="2" key="1">
    <citation type="submission" date="2020-02" db="EMBL/GenBank/DDBJ databases">
        <authorList>
            <person name="Meier V. D."/>
        </authorList>
    </citation>
    <scope>NUCLEOTIDE SEQUENCE</scope>
    <source>
        <strain evidence="2">AVDCRST_MAG07</strain>
    </source>
</reference>
<gene>
    <name evidence="2" type="ORF">AVDCRST_MAG07-183</name>
</gene>
<evidence type="ECO:0000256" key="1">
    <source>
        <dbReference type="SAM" id="MobiDB-lite"/>
    </source>
</evidence>
<proteinExistence type="predicted"/>
<evidence type="ECO:0000313" key="2">
    <source>
        <dbReference type="EMBL" id="CAA9307159.1"/>
    </source>
</evidence>
<feature type="compositionally biased region" description="Basic and acidic residues" evidence="1">
    <location>
        <begin position="84"/>
        <end position="95"/>
    </location>
</feature>
<organism evidence="2">
    <name type="scientific">uncultured Frankineae bacterium</name>
    <dbReference type="NCBI Taxonomy" id="437475"/>
    <lineage>
        <taxon>Bacteria</taxon>
        <taxon>Bacillati</taxon>
        <taxon>Actinomycetota</taxon>
        <taxon>Actinomycetes</taxon>
        <taxon>Frankiales</taxon>
        <taxon>environmental samples</taxon>
    </lineage>
</organism>
<keyword evidence="2" id="KW-0132">Cell division</keyword>
<name>A0A6J4KKQ2_9ACTN</name>